<feature type="transmembrane region" description="Helical" evidence="2">
    <location>
        <begin position="593"/>
        <end position="614"/>
    </location>
</feature>
<accession>A0A0A0JLF4</accession>
<evidence type="ECO:0000259" key="4">
    <source>
        <dbReference type="PROSITE" id="PS50234"/>
    </source>
</evidence>
<evidence type="ECO:0000256" key="2">
    <source>
        <dbReference type="SAM" id="Phobius"/>
    </source>
</evidence>
<proteinExistence type="predicted"/>
<evidence type="ECO:0000313" key="6">
    <source>
        <dbReference type="Proteomes" id="UP000030011"/>
    </source>
</evidence>
<feature type="region of interest" description="Disordered" evidence="1">
    <location>
        <begin position="552"/>
        <end position="593"/>
    </location>
</feature>
<evidence type="ECO:0000256" key="1">
    <source>
        <dbReference type="SAM" id="MobiDB-lite"/>
    </source>
</evidence>
<keyword evidence="3" id="KW-0732">Signal</keyword>
<feature type="chain" id="PRO_5038813507" description="VWFA domain-containing protein" evidence="3">
    <location>
        <begin position="22"/>
        <end position="628"/>
    </location>
</feature>
<sequence length="628" mass="64822">MRILAALCTTAVMALTAGSHAALPASASGVTADDPVPGKLLLMLDASGSMKAKDPSGLTKIEAAKKALTGVVGALPESAQVGLRVYGATVDGGGKPTPAACADTKLVHPIGALDKAGMTTTIAAIKALGETPIAHSLEEAMKDLGADGKRNIVLVSDGEESCVPDPCPVVKKLTANGIDLQIDTVGFGVNAKARTQLQCIADAGNGSYFDAKDADQLNTSLSKLSQRAIRPFTVSGTPVVGTPAATGAPELTAGQYTDTLTTGAGRRHYTVRRTMSGSTLRVAVTMRPPYSETANRELVRLRLAAGDEGCGDGLASRIGSSAFAGLVNGTVRVSGTKSASQLRPSPCNTSDAVTLTLDRETGSATPNPAEILVMEEPPVDALDALPPAGSVNPDQVAPAPSDPRPVVGGPSFSSAPRISPGSWQETYMSGETIFYRIPVGWGQHLRVSVAPVPGSVTEQVKQLTHYAPVLYAPDRGLVDEASLSYGSFGQKAHTQQVSAEVRYRNRERRGTPLADLAGDYYLRIAIPLSRQGGVVEVPMMFRVDVEGDITGEPSYAASGGPSPTSPNPSATASPDATPAKTTNPKPAEDGPNLLVRGGPVVLLLLIGAAGYAIVRRRRGAHPQEPPTA</sequence>
<dbReference type="InterPro" id="IPR002035">
    <property type="entry name" value="VWF_A"/>
</dbReference>
<dbReference type="Pfam" id="PF13519">
    <property type="entry name" value="VWA_2"/>
    <property type="match status" value="1"/>
</dbReference>
<name>A0A0A0JLF4_9MICO</name>
<dbReference type="SMART" id="SM00327">
    <property type="entry name" value="VWA"/>
    <property type="match status" value="1"/>
</dbReference>
<organism evidence="5 6">
    <name type="scientific">Knoellia subterranea KCTC 19937</name>
    <dbReference type="NCBI Taxonomy" id="1385521"/>
    <lineage>
        <taxon>Bacteria</taxon>
        <taxon>Bacillati</taxon>
        <taxon>Actinomycetota</taxon>
        <taxon>Actinomycetes</taxon>
        <taxon>Micrococcales</taxon>
        <taxon>Intrasporangiaceae</taxon>
        <taxon>Knoellia</taxon>
    </lineage>
</organism>
<reference evidence="5 6" key="1">
    <citation type="submission" date="2013-08" db="EMBL/GenBank/DDBJ databases">
        <title>The genome sequence of Knoellia subterranea.</title>
        <authorList>
            <person name="Zhu W."/>
            <person name="Wang G."/>
        </authorList>
    </citation>
    <scope>NUCLEOTIDE SEQUENCE [LARGE SCALE GENOMIC DNA]</scope>
    <source>
        <strain evidence="5 6">KCTC 19937</strain>
    </source>
</reference>
<evidence type="ECO:0000313" key="5">
    <source>
        <dbReference type="EMBL" id="KGN36882.1"/>
    </source>
</evidence>
<dbReference type="EMBL" id="AVPK01000007">
    <property type="protein sequence ID" value="KGN36882.1"/>
    <property type="molecule type" value="Genomic_DNA"/>
</dbReference>
<evidence type="ECO:0000256" key="3">
    <source>
        <dbReference type="SAM" id="SignalP"/>
    </source>
</evidence>
<keyword evidence="2" id="KW-1133">Transmembrane helix</keyword>
<dbReference type="PROSITE" id="PS50234">
    <property type="entry name" value="VWFA"/>
    <property type="match status" value="1"/>
</dbReference>
<feature type="signal peptide" evidence="3">
    <location>
        <begin position="1"/>
        <end position="21"/>
    </location>
</feature>
<keyword evidence="2" id="KW-0472">Membrane</keyword>
<dbReference type="STRING" id="1385521.N803_15830"/>
<feature type="compositionally biased region" description="Low complexity" evidence="1">
    <location>
        <begin position="553"/>
        <end position="582"/>
    </location>
</feature>
<feature type="compositionally biased region" description="Polar residues" evidence="1">
    <location>
        <begin position="411"/>
        <end position="421"/>
    </location>
</feature>
<keyword evidence="2" id="KW-0812">Transmembrane</keyword>
<dbReference type="Proteomes" id="UP000030011">
    <property type="component" value="Unassembled WGS sequence"/>
</dbReference>
<feature type="region of interest" description="Disordered" evidence="1">
    <location>
        <begin position="386"/>
        <end position="421"/>
    </location>
</feature>
<dbReference type="InterPro" id="IPR036465">
    <property type="entry name" value="vWFA_dom_sf"/>
</dbReference>
<dbReference type="AlphaFoldDB" id="A0A0A0JLF4"/>
<dbReference type="SUPFAM" id="SSF53300">
    <property type="entry name" value="vWA-like"/>
    <property type="match status" value="1"/>
</dbReference>
<dbReference type="OrthoDB" id="4318225at2"/>
<dbReference type="Gene3D" id="3.40.50.410">
    <property type="entry name" value="von Willebrand factor, type A domain"/>
    <property type="match status" value="1"/>
</dbReference>
<dbReference type="eggNOG" id="COG2304">
    <property type="taxonomic scope" value="Bacteria"/>
</dbReference>
<comment type="caution">
    <text evidence="5">The sequence shown here is derived from an EMBL/GenBank/DDBJ whole genome shotgun (WGS) entry which is preliminary data.</text>
</comment>
<feature type="domain" description="VWFA" evidence="4">
    <location>
        <begin position="39"/>
        <end position="224"/>
    </location>
</feature>
<protein>
    <recommendedName>
        <fullName evidence="4">VWFA domain-containing protein</fullName>
    </recommendedName>
</protein>
<gene>
    <name evidence="5" type="ORF">N803_15830</name>
</gene>
<keyword evidence="6" id="KW-1185">Reference proteome</keyword>